<dbReference type="GO" id="GO:0005634">
    <property type="term" value="C:nucleus"/>
    <property type="evidence" value="ECO:0007669"/>
    <property type="project" value="TreeGrafter"/>
</dbReference>
<evidence type="ECO:0000259" key="2">
    <source>
        <dbReference type="PROSITE" id="PS50235"/>
    </source>
</evidence>
<keyword evidence="3" id="KW-0378">Hydrolase</keyword>
<dbReference type="Pfam" id="PF00443">
    <property type="entry name" value="UCH"/>
    <property type="match status" value="1"/>
</dbReference>
<accession>A0A2H6K973</accession>
<evidence type="ECO:0000313" key="4">
    <source>
        <dbReference type="Proteomes" id="UP000236319"/>
    </source>
</evidence>
<dbReference type="Proteomes" id="UP000236319">
    <property type="component" value="Unassembled WGS sequence"/>
</dbReference>
<dbReference type="PROSITE" id="PS00973">
    <property type="entry name" value="USP_2"/>
    <property type="match status" value="1"/>
</dbReference>
<dbReference type="InterPro" id="IPR050164">
    <property type="entry name" value="Peptidase_C19"/>
</dbReference>
<name>A0A2H6K973_9APIC</name>
<dbReference type="GO" id="GO:0005829">
    <property type="term" value="C:cytosol"/>
    <property type="evidence" value="ECO:0007669"/>
    <property type="project" value="TreeGrafter"/>
</dbReference>
<dbReference type="CDD" id="cd02257">
    <property type="entry name" value="Peptidase_C19"/>
    <property type="match status" value="1"/>
</dbReference>
<dbReference type="OrthoDB" id="286820at2759"/>
<dbReference type="PANTHER" id="PTHR24006">
    <property type="entry name" value="UBIQUITIN CARBOXYL-TERMINAL HYDROLASE"/>
    <property type="match status" value="1"/>
</dbReference>
<protein>
    <submittedName>
        <fullName evidence="3">Ubiquitin carboxyl-terminal hydrolase</fullName>
    </submittedName>
</protein>
<feature type="domain" description="USP" evidence="2">
    <location>
        <begin position="850"/>
        <end position="1139"/>
    </location>
</feature>
<comment type="caution">
    <text evidence="3">The sequence shown here is derived from an EMBL/GenBank/DDBJ whole genome shotgun (WGS) entry which is preliminary data.</text>
</comment>
<evidence type="ECO:0000313" key="3">
    <source>
        <dbReference type="EMBL" id="GBE59545.1"/>
    </source>
</evidence>
<dbReference type="VEuPathDB" id="PiroplasmaDB:BOVATA_010380"/>
<gene>
    <name evidence="3" type="ORF">BOVATA_010380</name>
</gene>
<dbReference type="GO" id="GO:0004843">
    <property type="term" value="F:cysteine-type deubiquitinase activity"/>
    <property type="evidence" value="ECO:0007669"/>
    <property type="project" value="InterPro"/>
</dbReference>
<dbReference type="InterPro" id="IPR038765">
    <property type="entry name" value="Papain-like_cys_pep_sf"/>
</dbReference>
<dbReference type="GeneID" id="39873315"/>
<keyword evidence="4" id="KW-1185">Reference proteome</keyword>
<dbReference type="InterPro" id="IPR028889">
    <property type="entry name" value="USP"/>
</dbReference>
<dbReference type="InterPro" id="IPR018200">
    <property type="entry name" value="USP_CS"/>
</dbReference>
<evidence type="ECO:0000256" key="1">
    <source>
        <dbReference type="SAM" id="MobiDB-lite"/>
    </source>
</evidence>
<reference evidence="3 4" key="1">
    <citation type="journal article" date="2017" name="BMC Genomics">
        <title>Whole-genome assembly of Babesia ovata and comparative genomics between closely related pathogens.</title>
        <authorList>
            <person name="Yamagishi J."/>
            <person name="Asada M."/>
            <person name="Hakimi H."/>
            <person name="Tanaka T.Q."/>
            <person name="Sugimoto C."/>
            <person name="Kawazu S."/>
        </authorList>
    </citation>
    <scope>NUCLEOTIDE SEQUENCE [LARGE SCALE GENOMIC DNA]</scope>
    <source>
        <strain evidence="3 4">Miyake</strain>
    </source>
</reference>
<dbReference type="InterPro" id="IPR001394">
    <property type="entry name" value="Peptidase_C19_UCH"/>
</dbReference>
<feature type="compositionally biased region" description="Basic and acidic residues" evidence="1">
    <location>
        <begin position="40"/>
        <end position="53"/>
    </location>
</feature>
<dbReference type="PROSITE" id="PS50235">
    <property type="entry name" value="USP_3"/>
    <property type="match status" value="1"/>
</dbReference>
<organism evidence="3 4">
    <name type="scientific">Babesia ovata</name>
    <dbReference type="NCBI Taxonomy" id="189622"/>
    <lineage>
        <taxon>Eukaryota</taxon>
        <taxon>Sar</taxon>
        <taxon>Alveolata</taxon>
        <taxon>Apicomplexa</taxon>
        <taxon>Aconoidasida</taxon>
        <taxon>Piroplasmida</taxon>
        <taxon>Babesiidae</taxon>
        <taxon>Babesia</taxon>
    </lineage>
</organism>
<dbReference type="SUPFAM" id="SSF54001">
    <property type="entry name" value="Cysteine proteinases"/>
    <property type="match status" value="1"/>
</dbReference>
<dbReference type="GO" id="GO:0016579">
    <property type="term" value="P:protein deubiquitination"/>
    <property type="evidence" value="ECO:0007669"/>
    <property type="project" value="InterPro"/>
</dbReference>
<dbReference type="EMBL" id="BDSA01000001">
    <property type="protein sequence ID" value="GBE59545.1"/>
    <property type="molecule type" value="Genomic_DNA"/>
</dbReference>
<dbReference type="RefSeq" id="XP_028865788.1">
    <property type="nucleotide sequence ID" value="XM_029009955.1"/>
</dbReference>
<feature type="region of interest" description="Disordered" evidence="1">
    <location>
        <begin position="1"/>
        <end position="86"/>
    </location>
</feature>
<dbReference type="Gene3D" id="3.90.70.10">
    <property type="entry name" value="Cysteine proteinases"/>
    <property type="match status" value="1"/>
</dbReference>
<sequence>MEGREDRQPGLWRRTAFDAAKAEPSNPLQNPHPARTLPRMIERTYKPTPRKAEPVSYGPPNHVATSSRNPKWIAGHADPTPSNPKVVPASYVEPKPTKSNAVNPNEVKFVPTSPLVPTRRSKPVVSYIEGGLNGHHASTTPNKSDFVGVHRDTEESRKDVFHATRILEPDADEKVADEATARVPTEPAVQQEHQDAMTATMGDEQDLTLTVQLVDDIEPPGFSKVTNKWRSMTRETTADDGGLSDPLASIRDLEVPLHDTLHYSVDENMVTTARTPINHIATMMGNPFAIFRLKHARSTVSVTDEELAGLKATMLAKHHSPDELLTYFKASISVTNVGTMNIILQFLCDVIRCDVSQRELCVRMMETALVYHPDELVRCFSCNYIPFLFDPELNDDVGGSFMRLLLSYKATFTASGISDDNVPVCVDRRGMFCYNIDECEPIDRYYVEHRHRNVDTYAEVSDDARGTNASSEGPSGLNYIGCGKIESMALLKICADRANVHSVFDIPASRLRDWLCTIWFELPATRPCLPLMRLCIHWIDSREESAFLKDAAYALVQKELSLLGEFEGGRLLMLELLSFMVERNGDASAELSKIVDILAEGEENTLYAILDSIISYNLQESDMLDLWCLLCILPWPVASPTSAICRLLSSIFLIFYQIAYDAIKSGSGQERFSSSPMGLLENALRICTCRCSSPVLAKGALLQTILLVELSPLPALKMKNAPLILSSLSPFLWKCYFVWSNCGRDVDPDNLTALRHLYDALRTCVFCEPLSSADRNITARTLPMFPRVRFTTDEGEADDINISNFIGATTPIVRTFSAPEPEVDVDYVYEPQEESVVDEAPNVLFLESPRGIRNLGNTCYYNSLLQALFHTRSFVKGLFDLPSSNPTVAVYQRIFRKLLKRGKKPFDPTPGYKLLPSAWRHDAEQQDVTEVLSHLLESLDDSLKLWRRVFAGMVVRRIKCLHCGNMSDNREVVMDFTFAVDKMPSVQAMFDDFCKIENLRGGNRYLCPQCNAHRRADMWNVIASPPAHLMVVLSRHMWSPVMPSEGSSGGAKKILKHVHVDEQLRICEFDYTLYGTIFHSGTSASSGHYYFVGRDSEAPSNWHICDDSQVRPATAATVNEISQDRGNSHVPYVALYRCAQAPLTEL</sequence>
<dbReference type="AlphaFoldDB" id="A0A2H6K973"/>
<proteinExistence type="predicted"/>